<dbReference type="Proteomes" id="UP000824128">
    <property type="component" value="Unassembled WGS sequence"/>
</dbReference>
<name>A0A9D1ST30_9FIRM</name>
<organism evidence="2 3">
    <name type="scientific">Candidatus Aphodomorpha intestinavium</name>
    <dbReference type="NCBI Taxonomy" id="2840672"/>
    <lineage>
        <taxon>Bacteria</taxon>
        <taxon>Bacillati</taxon>
        <taxon>Bacillota</taxon>
        <taxon>Clostridia</taxon>
        <taxon>Eubacteriales</taxon>
        <taxon>Candidatus Aphodomorpha</taxon>
    </lineage>
</organism>
<reference evidence="2" key="1">
    <citation type="submission" date="2020-10" db="EMBL/GenBank/DDBJ databases">
        <authorList>
            <person name="Gilroy R."/>
        </authorList>
    </citation>
    <scope>NUCLEOTIDE SEQUENCE</scope>
    <source>
        <strain evidence="2">ChiGjej2B2-16831</strain>
    </source>
</reference>
<protein>
    <submittedName>
        <fullName evidence="2">Uncharacterized protein</fullName>
    </submittedName>
</protein>
<dbReference type="EMBL" id="DVNZ01000048">
    <property type="protein sequence ID" value="HIU93807.1"/>
    <property type="molecule type" value="Genomic_DNA"/>
</dbReference>
<sequence>MNDGRGPPDGLRANPTPLRFLFFGSFFSFPERKERTEHPVSFSERKERTGENSSIRKLEKADVLGVGDVQGGHYGRPARLPQYIAYFP</sequence>
<feature type="region of interest" description="Disordered" evidence="1">
    <location>
        <begin position="36"/>
        <end position="55"/>
    </location>
</feature>
<accession>A0A9D1ST30</accession>
<proteinExistence type="predicted"/>
<reference evidence="2" key="2">
    <citation type="journal article" date="2021" name="PeerJ">
        <title>Extensive microbial diversity within the chicken gut microbiome revealed by metagenomics and culture.</title>
        <authorList>
            <person name="Gilroy R."/>
            <person name="Ravi A."/>
            <person name="Getino M."/>
            <person name="Pursley I."/>
            <person name="Horton D.L."/>
            <person name="Alikhan N.F."/>
            <person name="Baker D."/>
            <person name="Gharbi K."/>
            <person name="Hall N."/>
            <person name="Watson M."/>
            <person name="Adriaenssens E.M."/>
            <person name="Foster-Nyarko E."/>
            <person name="Jarju S."/>
            <person name="Secka A."/>
            <person name="Antonio M."/>
            <person name="Oren A."/>
            <person name="Chaudhuri R.R."/>
            <person name="La Ragione R."/>
            <person name="Hildebrand F."/>
            <person name="Pallen M.J."/>
        </authorList>
    </citation>
    <scope>NUCLEOTIDE SEQUENCE</scope>
    <source>
        <strain evidence="2">ChiGjej2B2-16831</strain>
    </source>
</reference>
<evidence type="ECO:0000313" key="3">
    <source>
        <dbReference type="Proteomes" id="UP000824128"/>
    </source>
</evidence>
<evidence type="ECO:0000313" key="2">
    <source>
        <dbReference type="EMBL" id="HIU93807.1"/>
    </source>
</evidence>
<dbReference type="AlphaFoldDB" id="A0A9D1ST30"/>
<gene>
    <name evidence="2" type="ORF">IAD24_01485</name>
</gene>
<evidence type="ECO:0000256" key="1">
    <source>
        <dbReference type="SAM" id="MobiDB-lite"/>
    </source>
</evidence>
<comment type="caution">
    <text evidence="2">The sequence shown here is derived from an EMBL/GenBank/DDBJ whole genome shotgun (WGS) entry which is preliminary data.</text>
</comment>